<dbReference type="Proteomes" id="UP000321192">
    <property type="component" value="Unassembled WGS sequence"/>
</dbReference>
<dbReference type="GO" id="GO:0016740">
    <property type="term" value="F:transferase activity"/>
    <property type="evidence" value="ECO:0007669"/>
    <property type="project" value="UniProtKB-KW"/>
</dbReference>
<evidence type="ECO:0000313" key="3">
    <source>
        <dbReference type="Proteomes" id="UP000321192"/>
    </source>
</evidence>
<evidence type="ECO:0000256" key="1">
    <source>
        <dbReference type="SAM" id="MobiDB-lite"/>
    </source>
</evidence>
<proteinExistence type="predicted"/>
<dbReference type="PANTHER" id="PTHR47017:SF1">
    <property type="entry name" value="ACYL-COA"/>
    <property type="match status" value="1"/>
</dbReference>
<dbReference type="EMBL" id="SSFD01000201">
    <property type="protein sequence ID" value="TXH83697.1"/>
    <property type="molecule type" value="Genomic_DNA"/>
</dbReference>
<comment type="caution">
    <text evidence="2">The sequence shown here is derived from an EMBL/GenBank/DDBJ whole genome shotgun (WGS) entry which is preliminary data.</text>
</comment>
<name>A0A5C7SIT7_THASP</name>
<reference evidence="2 3" key="1">
    <citation type="submission" date="2018-09" db="EMBL/GenBank/DDBJ databases">
        <title>Metagenome Assembled Genomes from an Advanced Water Purification Facility.</title>
        <authorList>
            <person name="Stamps B.W."/>
            <person name="Spear J.R."/>
        </authorList>
    </citation>
    <scope>NUCLEOTIDE SEQUENCE [LARGE SCALE GENOMIC DNA]</scope>
    <source>
        <strain evidence="2">Bin_27_1</strain>
    </source>
</reference>
<dbReference type="PANTHER" id="PTHR47017">
    <property type="entry name" value="ACYL-COA"/>
    <property type="match status" value="1"/>
</dbReference>
<dbReference type="Pfam" id="PF04339">
    <property type="entry name" value="FemAB_like"/>
    <property type="match status" value="2"/>
</dbReference>
<dbReference type="InterPro" id="IPR007434">
    <property type="entry name" value="FemAB-like"/>
</dbReference>
<protein>
    <submittedName>
        <fullName evidence="2">N-acetyltransferase</fullName>
    </submittedName>
</protein>
<evidence type="ECO:0000313" key="2">
    <source>
        <dbReference type="EMBL" id="TXH83697.1"/>
    </source>
</evidence>
<sequence length="426" mass="47974">MSQPDGFHFIPRIARIDARQWDALVDASCASAAPCIRHAFLHALEESGCVGGRSGWTPAHATLWRGGTLGAAMPLYVKTHSRGEYVFDWAWAEAYQRHGLDYYPKWLAAVPFTPIPGPRLLGHDHGARRELLAALLAKALESGLSSLHLLFPLDRERPLLEAAGLMIREDVQFHWRNPPASTETEPTPAESSAPISVRQRRWADFEHFLASLSGAKRKKIRQERRRAAAHGLDLQWLDGHEARDEDWAFFAHCYANTYAQHRSTPYLAADFFVRLAHSMPEAVRLLVARRDTQPIAAAFFLCDREALYGRYWGCVEDLPFLHFELCYYQAIEYCIEHGLTRFEGGAQGEHKLARGLLPVRTFSAHWLADPRFRGAVDDWLARERAGVGHYLDELAEHSPFLREKGPGGIETGAAGAAEPQRGSRRQ</sequence>
<organism evidence="2 3">
    <name type="scientific">Thauera aminoaromatica</name>
    <dbReference type="NCBI Taxonomy" id="164330"/>
    <lineage>
        <taxon>Bacteria</taxon>
        <taxon>Pseudomonadati</taxon>
        <taxon>Pseudomonadota</taxon>
        <taxon>Betaproteobacteria</taxon>
        <taxon>Rhodocyclales</taxon>
        <taxon>Zoogloeaceae</taxon>
        <taxon>Thauera</taxon>
    </lineage>
</organism>
<gene>
    <name evidence="2" type="ORF">E6Q80_12955</name>
</gene>
<dbReference type="InterPro" id="IPR016181">
    <property type="entry name" value="Acyl_CoA_acyltransferase"/>
</dbReference>
<feature type="region of interest" description="Disordered" evidence="1">
    <location>
        <begin position="401"/>
        <end position="426"/>
    </location>
</feature>
<dbReference type="AlphaFoldDB" id="A0A5C7SIT7"/>
<dbReference type="SUPFAM" id="SSF55729">
    <property type="entry name" value="Acyl-CoA N-acyltransferases (Nat)"/>
    <property type="match status" value="1"/>
</dbReference>
<dbReference type="Gene3D" id="3.40.630.30">
    <property type="match status" value="1"/>
</dbReference>
<accession>A0A5C7SIT7</accession>
<dbReference type="RefSeq" id="WP_276659212.1">
    <property type="nucleotide sequence ID" value="NZ_SSFD01000201.1"/>
</dbReference>
<keyword evidence="2" id="KW-0808">Transferase</keyword>